<dbReference type="AlphaFoldDB" id="A0A161HGJ2"/>
<keyword evidence="4" id="KW-0223">Dioxygenase</keyword>
<evidence type="ECO:0000256" key="7">
    <source>
        <dbReference type="SAM" id="MobiDB-lite"/>
    </source>
</evidence>
<dbReference type="GeneID" id="30033397"/>
<feature type="compositionally biased region" description="Basic and acidic residues" evidence="7">
    <location>
        <begin position="383"/>
        <end position="394"/>
    </location>
</feature>
<dbReference type="InterPro" id="IPR051323">
    <property type="entry name" value="AtsK-like"/>
</dbReference>
<evidence type="ECO:0000313" key="10">
    <source>
        <dbReference type="Proteomes" id="UP000189580"/>
    </source>
</evidence>
<dbReference type="FunFam" id="3.60.130.10:FF:000008">
    <property type="entry name" value="Alpha-ketoglutarate-dependent taurine dioxygenase"/>
    <property type="match status" value="1"/>
</dbReference>
<evidence type="ECO:0000256" key="6">
    <source>
        <dbReference type="ARBA" id="ARBA00023004"/>
    </source>
</evidence>
<comment type="similarity">
    <text evidence="2">Belongs to the TfdA dioxygenase family.</text>
</comment>
<evidence type="ECO:0000259" key="8">
    <source>
        <dbReference type="Pfam" id="PF02668"/>
    </source>
</evidence>
<dbReference type="PANTHER" id="PTHR30468:SF9">
    <property type="entry name" value="ALPHA-KETOGLUTARATE-DEPENDENT TAURINE DIOXYGENASE (AFU_ORTHOLOGUE AFUA_3G01010)"/>
    <property type="match status" value="1"/>
</dbReference>
<dbReference type="GO" id="GO:0046872">
    <property type="term" value="F:metal ion binding"/>
    <property type="evidence" value="ECO:0007669"/>
    <property type="project" value="UniProtKB-KW"/>
</dbReference>
<evidence type="ECO:0000256" key="1">
    <source>
        <dbReference type="ARBA" id="ARBA00001954"/>
    </source>
</evidence>
<feature type="region of interest" description="Disordered" evidence="7">
    <location>
        <begin position="363"/>
        <end position="394"/>
    </location>
</feature>
<dbReference type="InterPro" id="IPR003819">
    <property type="entry name" value="TauD/TfdA-like"/>
</dbReference>
<dbReference type="RefSeq" id="XP_018734408.1">
    <property type="nucleotide sequence ID" value="XM_018878472.1"/>
</dbReference>
<accession>A0A161HGJ2</accession>
<dbReference type="EMBL" id="CP014501">
    <property type="protein sequence ID" value="ANB11931.1"/>
    <property type="molecule type" value="Genomic_DNA"/>
</dbReference>
<organism evidence="9 10">
    <name type="scientific">Sugiyamaella lignohabitans</name>
    <dbReference type="NCBI Taxonomy" id="796027"/>
    <lineage>
        <taxon>Eukaryota</taxon>
        <taxon>Fungi</taxon>
        <taxon>Dikarya</taxon>
        <taxon>Ascomycota</taxon>
        <taxon>Saccharomycotina</taxon>
        <taxon>Dipodascomycetes</taxon>
        <taxon>Dipodascales</taxon>
        <taxon>Trichomonascaceae</taxon>
        <taxon>Sugiyamaella</taxon>
    </lineage>
</organism>
<evidence type="ECO:0000256" key="2">
    <source>
        <dbReference type="ARBA" id="ARBA00005896"/>
    </source>
</evidence>
<dbReference type="Proteomes" id="UP000189580">
    <property type="component" value="Chromosome a"/>
</dbReference>
<evidence type="ECO:0000256" key="4">
    <source>
        <dbReference type="ARBA" id="ARBA00022964"/>
    </source>
</evidence>
<dbReference type="Pfam" id="PF02668">
    <property type="entry name" value="TauD"/>
    <property type="match status" value="1"/>
</dbReference>
<dbReference type="InterPro" id="IPR042098">
    <property type="entry name" value="TauD-like_sf"/>
</dbReference>
<dbReference type="KEGG" id="slb:AWJ20_158"/>
<sequence length="394" mass="43940">MSPPTAVEIIEEGIRNQSIKTNNAVLKEGFAANYIDKLPEHSRKRFERHGVDLSRGYPERPSHIPIWLDEAAKIHSSRSEYVEKGAKADPEKKALFGAAKEVINLTKHIGTEIVGLQLADLNQTQLDELALLIAERSVVFFRDQDLAPQKQLEIGKYFGDVEIHPQVPHVPGLPGVSVIWPDFQVFEGRVVNFRKPGGASGWHTDLDHLIQSAAITHLHNDEIPAVGGDTSWSSGYGLYDKLSPALQKFLEGKTAIHRSAHAYLDKNDQFGGPKYIETEHPIVRTHPATGWKAVWVNRAHTVRIVGLEPAESAAILNLLYDIIEKNLDIQVRFRWQPTKEGLGTSALWDNRITIHNAVGDYSEPRHGTRVSGLGEKPYYDPNSKSRHEALGLSV</sequence>
<dbReference type="PANTHER" id="PTHR30468">
    <property type="entry name" value="ALPHA-KETOGLUTARATE-DEPENDENT SULFONATE DIOXYGENASE"/>
    <property type="match status" value="1"/>
</dbReference>
<feature type="domain" description="TauD/TfdA-like" evidence="8">
    <location>
        <begin position="104"/>
        <end position="370"/>
    </location>
</feature>
<evidence type="ECO:0000313" key="9">
    <source>
        <dbReference type="EMBL" id="ANB11931.1"/>
    </source>
</evidence>
<comment type="cofactor">
    <cofactor evidence="1">
        <name>Fe(2+)</name>
        <dbReference type="ChEBI" id="CHEBI:29033"/>
    </cofactor>
</comment>
<keyword evidence="10" id="KW-1185">Reference proteome</keyword>
<proteinExistence type="inferred from homology"/>
<name>A0A161HGJ2_9ASCO</name>
<dbReference type="OrthoDB" id="10257314at2759"/>
<gene>
    <name evidence="9" type="primary">JLP1</name>
    <name evidence="9" type="ORF">AWJ20_158</name>
</gene>
<dbReference type="GO" id="GO:0005737">
    <property type="term" value="C:cytoplasm"/>
    <property type="evidence" value="ECO:0007669"/>
    <property type="project" value="TreeGrafter"/>
</dbReference>
<protein>
    <submittedName>
        <fullName evidence="9">Jlp1p</fullName>
    </submittedName>
</protein>
<dbReference type="Gene3D" id="3.60.130.10">
    <property type="entry name" value="Clavaminate synthase-like"/>
    <property type="match status" value="1"/>
</dbReference>
<evidence type="ECO:0000256" key="5">
    <source>
        <dbReference type="ARBA" id="ARBA00023002"/>
    </source>
</evidence>
<evidence type="ECO:0000256" key="3">
    <source>
        <dbReference type="ARBA" id="ARBA00022723"/>
    </source>
</evidence>
<reference evidence="9 10" key="1">
    <citation type="submission" date="2016-02" db="EMBL/GenBank/DDBJ databases">
        <title>Complete genome sequence and transcriptome regulation of the pentose utilising yeast Sugiyamaella lignohabitans.</title>
        <authorList>
            <person name="Bellasio M."/>
            <person name="Peymann A."/>
            <person name="Valli M."/>
            <person name="Sipitzky M."/>
            <person name="Graf A."/>
            <person name="Sauer M."/>
            <person name="Marx H."/>
            <person name="Mattanovich D."/>
        </authorList>
    </citation>
    <scope>NUCLEOTIDE SEQUENCE [LARGE SCALE GENOMIC DNA]</scope>
    <source>
        <strain evidence="9 10">CBS 10342</strain>
    </source>
</reference>
<dbReference type="SUPFAM" id="SSF51197">
    <property type="entry name" value="Clavaminate synthase-like"/>
    <property type="match status" value="1"/>
</dbReference>
<keyword evidence="5" id="KW-0560">Oxidoreductase</keyword>
<keyword evidence="6" id="KW-0408">Iron</keyword>
<keyword evidence="3" id="KW-0479">Metal-binding</keyword>
<dbReference type="GO" id="GO:0016706">
    <property type="term" value="F:2-oxoglutarate-dependent dioxygenase activity"/>
    <property type="evidence" value="ECO:0007669"/>
    <property type="project" value="TreeGrafter"/>
</dbReference>